<proteinExistence type="predicted"/>
<dbReference type="AlphaFoldDB" id="A0A0B2QM10"/>
<protein>
    <recommendedName>
        <fullName evidence="4">Retrotransposon gag domain-containing protein</fullName>
    </recommendedName>
</protein>
<name>A0A0B2QM10_GLYSO</name>
<organism evidence="1">
    <name type="scientific">Glycine soja</name>
    <name type="common">Wild soybean</name>
    <dbReference type="NCBI Taxonomy" id="3848"/>
    <lineage>
        <taxon>Eukaryota</taxon>
        <taxon>Viridiplantae</taxon>
        <taxon>Streptophyta</taxon>
        <taxon>Embryophyta</taxon>
        <taxon>Tracheophyta</taxon>
        <taxon>Spermatophyta</taxon>
        <taxon>Magnoliopsida</taxon>
        <taxon>eudicotyledons</taxon>
        <taxon>Gunneridae</taxon>
        <taxon>Pentapetalae</taxon>
        <taxon>rosids</taxon>
        <taxon>fabids</taxon>
        <taxon>Fabales</taxon>
        <taxon>Fabaceae</taxon>
        <taxon>Papilionoideae</taxon>
        <taxon>50 kb inversion clade</taxon>
        <taxon>NPAAA clade</taxon>
        <taxon>indigoferoid/millettioid clade</taxon>
        <taxon>Phaseoleae</taxon>
        <taxon>Glycine</taxon>
        <taxon>Glycine subgen. Soja</taxon>
    </lineage>
</organism>
<sequence length="169" mass="19292">MNSPTDKTSEEYDTWEYENCMVKSWLLDAMTRDVRSLFICLSTTKKIWDFVKATYSVSQDAPKAYQLYCEVLSVKQNKGSIVSYFAKLQKMWQEIDEIENCTMKCSKDVETYTNKLNAQRIYIFLAGLDSHLDGVSGRILATIPLPGIQVVYANVCIEANHQEVMLSGT</sequence>
<evidence type="ECO:0000313" key="3">
    <source>
        <dbReference type="Proteomes" id="UP000289340"/>
    </source>
</evidence>
<accession>A0A0B2QM10</accession>
<dbReference type="PANTHER" id="PTHR37610:SF40">
    <property type="entry name" value="OS01G0909600 PROTEIN"/>
    <property type="match status" value="1"/>
</dbReference>
<dbReference type="EMBL" id="KN657214">
    <property type="protein sequence ID" value="KHN22525.1"/>
    <property type="molecule type" value="Genomic_DNA"/>
</dbReference>
<reference evidence="1" key="1">
    <citation type="submission" date="2014-07" db="EMBL/GenBank/DDBJ databases">
        <title>Identification of a novel salt tolerance gene in wild soybean by whole-genome sequencing.</title>
        <authorList>
            <person name="Lam H.-M."/>
            <person name="Qi X."/>
            <person name="Li M.-W."/>
            <person name="Liu X."/>
            <person name="Xie M."/>
            <person name="Ni M."/>
            <person name="Xu X."/>
        </authorList>
    </citation>
    <scope>NUCLEOTIDE SEQUENCE [LARGE SCALE GENOMIC DNA]</scope>
    <source>
        <tissue evidence="1">Root</tissue>
    </source>
</reference>
<dbReference type="PANTHER" id="PTHR37610">
    <property type="entry name" value="CCHC-TYPE DOMAIN-CONTAINING PROTEIN"/>
    <property type="match status" value="1"/>
</dbReference>
<reference evidence="2 3" key="2">
    <citation type="submission" date="2018-09" db="EMBL/GenBank/DDBJ databases">
        <title>A high-quality reference genome of wild soybean provides a powerful tool to mine soybean genomes.</title>
        <authorList>
            <person name="Xie M."/>
            <person name="Chung C.Y.L."/>
            <person name="Li M.-W."/>
            <person name="Wong F.-L."/>
            <person name="Chan T.-F."/>
            <person name="Lam H.-M."/>
        </authorList>
    </citation>
    <scope>NUCLEOTIDE SEQUENCE [LARGE SCALE GENOMIC DNA]</scope>
    <source>
        <strain evidence="3">cv. W05</strain>
        <tissue evidence="2">Hypocotyl of etiolated seedlings</tissue>
    </source>
</reference>
<gene>
    <name evidence="2" type="ORF">D0Y65_026840</name>
    <name evidence="1" type="ORF">glysoja_049012</name>
</gene>
<evidence type="ECO:0000313" key="2">
    <source>
        <dbReference type="EMBL" id="RZB86905.1"/>
    </source>
</evidence>
<dbReference type="Proteomes" id="UP000053555">
    <property type="component" value="Unassembled WGS sequence"/>
</dbReference>
<dbReference type="EMBL" id="QZWG01000010">
    <property type="protein sequence ID" value="RZB86905.1"/>
    <property type="molecule type" value="Genomic_DNA"/>
</dbReference>
<keyword evidence="3" id="KW-1185">Reference proteome</keyword>
<dbReference type="Proteomes" id="UP000289340">
    <property type="component" value="Chromosome 10"/>
</dbReference>
<evidence type="ECO:0000313" key="1">
    <source>
        <dbReference type="EMBL" id="KHN22525.1"/>
    </source>
</evidence>
<evidence type="ECO:0008006" key="4">
    <source>
        <dbReference type="Google" id="ProtNLM"/>
    </source>
</evidence>